<feature type="non-terminal residue" evidence="2">
    <location>
        <position position="1"/>
    </location>
</feature>
<evidence type="ECO:0000313" key="2">
    <source>
        <dbReference type="EMBL" id="GMT07338.1"/>
    </source>
</evidence>
<protein>
    <submittedName>
        <fullName evidence="2">Uncharacterized protein</fullName>
    </submittedName>
</protein>
<name>A0AAV5UKV6_9BILA</name>
<comment type="caution">
    <text evidence="2">The sequence shown here is derived from an EMBL/GenBank/DDBJ whole genome shotgun (WGS) entry which is preliminary data.</text>
</comment>
<feature type="non-terminal residue" evidence="2">
    <location>
        <position position="136"/>
    </location>
</feature>
<reference evidence="2" key="1">
    <citation type="submission" date="2023-10" db="EMBL/GenBank/DDBJ databases">
        <title>Genome assembly of Pristionchus species.</title>
        <authorList>
            <person name="Yoshida K."/>
            <person name="Sommer R.J."/>
        </authorList>
    </citation>
    <scope>NUCLEOTIDE SEQUENCE</scope>
    <source>
        <strain evidence="2">RS0144</strain>
    </source>
</reference>
<organism evidence="2 3">
    <name type="scientific">Pristionchus entomophagus</name>
    <dbReference type="NCBI Taxonomy" id="358040"/>
    <lineage>
        <taxon>Eukaryota</taxon>
        <taxon>Metazoa</taxon>
        <taxon>Ecdysozoa</taxon>
        <taxon>Nematoda</taxon>
        <taxon>Chromadorea</taxon>
        <taxon>Rhabditida</taxon>
        <taxon>Rhabditina</taxon>
        <taxon>Diplogasteromorpha</taxon>
        <taxon>Diplogasteroidea</taxon>
        <taxon>Neodiplogasteridae</taxon>
        <taxon>Pristionchus</taxon>
    </lineage>
</organism>
<evidence type="ECO:0000313" key="3">
    <source>
        <dbReference type="Proteomes" id="UP001432027"/>
    </source>
</evidence>
<sequence>SDIMESAEFACLPINIIVRGIATTLHKTIELIRGDTDVSEEMTSKQETVVPSVDEASSNNVEKSTQGHYFFERMMQNSIYFSGSKGSDSDEDEMDDNIRANYAPTPSTPVLMEEQNDTDSNMEEEGEERLLAYGCQ</sequence>
<dbReference type="Proteomes" id="UP001432027">
    <property type="component" value="Unassembled WGS sequence"/>
</dbReference>
<accession>A0AAV5UKV6</accession>
<evidence type="ECO:0000256" key="1">
    <source>
        <dbReference type="SAM" id="MobiDB-lite"/>
    </source>
</evidence>
<gene>
    <name evidence="2" type="ORF">PENTCL1PPCAC_29512</name>
</gene>
<dbReference type="AlphaFoldDB" id="A0AAV5UKV6"/>
<feature type="region of interest" description="Disordered" evidence="1">
    <location>
        <begin position="39"/>
        <end position="61"/>
    </location>
</feature>
<feature type="compositionally biased region" description="Acidic residues" evidence="1">
    <location>
        <begin position="114"/>
        <end position="127"/>
    </location>
</feature>
<feature type="region of interest" description="Disordered" evidence="1">
    <location>
        <begin position="82"/>
        <end position="136"/>
    </location>
</feature>
<feature type="compositionally biased region" description="Polar residues" evidence="1">
    <location>
        <begin position="45"/>
        <end position="61"/>
    </location>
</feature>
<keyword evidence="3" id="KW-1185">Reference proteome</keyword>
<proteinExistence type="predicted"/>
<dbReference type="EMBL" id="BTSX01000006">
    <property type="protein sequence ID" value="GMT07338.1"/>
    <property type="molecule type" value="Genomic_DNA"/>
</dbReference>